<protein>
    <submittedName>
        <fullName evidence="1">Uncharacterized protein</fullName>
    </submittedName>
</protein>
<evidence type="ECO:0000313" key="1">
    <source>
        <dbReference type="EMBL" id="KAH6647908.1"/>
    </source>
</evidence>
<organism evidence="1 2">
    <name type="scientific">Truncatella angustata</name>
    <dbReference type="NCBI Taxonomy" id="152316"/>
    <lineage>
        <taxon>Eukaryota</taxon>
        <taxon>Fungi</taxon>
        <taxon>Dikarya</taxon>
        <taxon>Ascomycota</taxon>
        <taxon>Pezizomycotina</taxon>
        <taxon>Sordariomycetes</taxon>
        <taxon>Xylariomycetidae</taxon>
        <taxon>Amphisphaeriales</taxon>
        <taxon>Sporocadaceae</taxon>
        <taxon>Truncatella</taxon>
    </lineage>
</organism>
<keyword evidence="2" id="KW-1185">Reference proteome</keyword>
<dbReference type="AlphaFoldDB" id="A0A9P8RQZ3"/>
<reference evidence="1" key="1">
    <citation type="journal article" date="2021" name="Nat. Commun.">
        <title>Genetic determinants of endophytism in the Arabidopsis root mycobiome.</title>
        <authorList>
            <person name="Mesny F."/>
            <person name="Miyauchi S."/>
            <person name="Thiergart T."/>
            <person name="Pickel B."/>
            <person name="Atanasova L."/>
            <person name="Karlsson M."/>
            <person name="Huettel B."/>
            <person name="Barry K.W."/>
            <person name="Haridas S."/>
            <person name="Chen C."/>
            <person name="Bauer D."/>
            <person name="Andreopoulos W."/>
            <person name="Pangilinan J."/>
            <person name="LaButti K."/>
            <person name="Riley R."/>
            <person name="Lipzen A."/>
            <person name="Clum A."/>
            <person name="Drula E."/>
            <person name="Henrissat B."/>
            <person name="Kohler A."/>
            <person name="Grigoriev I.V."/>
            <person name="Martin F.M."/>
            <person name="Hacquard S."/>
        </authorList>
    </citation>
    <scope>NUCLEOTIDE SEQUENCE</scope>
    <source>
        <strain evidence="1">MPI-SDFR-AT-0073</strain>
    </source>
</reference>
<comment type="caution">
    <text evidence="1">The sequence shown here is derived from an EMBL/GenBank/DDBJ whole genome shotgun (WGS) entry which is preliminary data.</text>
</comment>
<dbReference type="Proteomes" id="UP000758603">
    <property type="component" value="Unassembled WGS sequence"/>
</dbReference>
<evidence type="ECO:0000313" key="2">
    <source>
        <dbReference type="Proteomes" id="UP000758603"/>
    </source>
</evidence>
<dbReference type="RefSeq" id="XP_045954420.1">
    <property type="nucleotide sequence ID" value="XM_046096689.1"/>
</dbReference>
<dbReference type="EMBL" id="JAGPXC010000008">
    <property type="protein sequence ID" value="KAH6647908.1"/>
    <property type="molecule type" value="Genomic_DNA"/>
</dbReference>
<name>A0A9P8RQZ3_9PEZI</name>
<sequence length="269" mass="30561">MSYIYFQFYMCSRALLQQDSHFGISISVAQDNWAREVPNPFAQPRRLFPTHPYMRPQKALKGRRFYDLNGWRFANSSTLFAMRCMIILIEWLRMLDGCAVCKRLIGGSRRDMKQAKRPGVSTRMQPQASMDLETALRLQEQSFCCLCAAETSNQQATRIDVQPSAGIKTGRKRQMAGRLDKSMTSCKAKPVCILDGAFVASLFAERPDTINRPRCKGISDQTVDSLSVTVLRSYWPHTRNDKNRIDELCLVAVDHHSVAVALQSLIFAL</sequence>
<accession>A0A9P8RQZ3</accession>
<gene>
    <name evidence="1" type="ORF">BKA67DRAFT_400628</name>
</gene>
<proteinExistence type="predicted"/>
<dbReference type="GeneID" id="70125581"/>